<keyword evidence="8" id="KW-1185">Reference proteome</keyword>
<keyword evidence="3 4" id="KW-0443">Lipid metabolism</keyword>
<comment type="caution">
    <text evidence="7">The sequence shown here is derived from an EMBL/GenBank/DDBJ whole genome shotgun (WGS) entry which is preliminary data.</text>
</comment>
<dbReference type="Pfam" id="PF01734">
    <property type="entry name" value="Patatin"/>
    <property type="match status" value="1"/>
</dbReference>
<evidence type="ECO:0000256" key="2">
    <source>
        <dbReference type="ARBA" id="ARBA00022963"/>
    </source>
</evidence>
<accession>A0A9X0WI45</accession>
<feature type="short sequence motif" description="GXSXG" evidence="4">
    <location>
        <begin position="42"/>
        <end position="46"/>
    </location>
</feature>
<evidence type="ECO:0000256" key="3">
    <source>
        <dbReference type="ARBA" id="ARBA00023098"/>
    </source>
</evidence>
<evidence type="ECO:0000256" key="5">
    <source>
        <dbReference type="SAM" id="MobiDB-lite"/>
    </source>
</evidence>
<dbReference type="PANTHER" id="PTHR14226:SF76">
    <property type="entry name" value="NTE FAMILY PROTEIN RSSA"/>
    <property type="match status" value="1"/>
</dbReference>
<gene>
    <name evidence="7" type="ORF">CKO25_10985</name>
</gene>
<dbReference type="PROSITE" id="PS51635">
    <property type="entry name" value="PNPLA"/>
    <property type="match status" value="1"/>
</dbReference>
<evidence type="ECO:0000313" key="7">
    <source>
        <dbReference type="EMBL" id="MBK1645162.1"/>
    </source>
</evidence>
<feature type="active site" description="Nucleophile" evidence="4">
    <location>
        <position position="44"/>
    </location>
</feature>
<keyword evidence="1 4" id="KW-0378">Hydrolase</keyword>
<dbReference type="AlphaFoldDB" id="A0A9X0WI45"/>
<dbReference type="RefSeq" id="WP_200387970.1">
    <property type="nucleotide sequence ID" value="NZ_NRSD01000010.1"/>
</dbReference>
<dbReference type="Proteomes" id="UP001138802">
    <property type="component" value="Unassembled WGS sequence"/>
</dbReference>
<dbReference type="InterPro" id="IPR050301">
    <property type="entry name" value="NTE"/>
</dbReference>
<reference evidence="7 8" key="1">
    <citation type="journal article" date="2020" name="Microorganisms">
        <title>Osmotic Adaptation and Compatible Solute Biosynthesis of Phototrophic Bacteria as Revealed from Genome Analyses.</title>
        <authorList>
            <person name="Imhoff J.F."/>
            <person name="Rahn T."/>
            <person name="Kunzel S."/>
            <person name="Keller A."/>
            <person name="Neulinger S.C."/>
        </authorList>
    </citation>
    <scope>NUCLEOTIDE SEQUENCE [LARGE SCALE GENOMIC DNA]</scope>
    <source>
        <strain evidence="7 8">DSM 21303</strain>
    </source>
</reference>
<keyword evidence="7" id="KW-0645">Protease</keyword>
<evidence type="ECO:0000313" key="8">
    <source>
        <dbReference type="Proteomes" id="UP001138802"/>
    </source>
</evidence>
<organism evidence="7 8">
    <name type="scientific">Thiocapsa imhoffii</name>
    <dbReference type="NCBI Taxonomy" id="382777"/>
    <lineage>
        <taxon>Bacteria</taxon>
        <taxon>Pseudomonadati</taxon>
        <taxon>Pseudomonadota</taxon>
        <taxon>Gammaproteobacteria</taxon>
        <taxon>Chromatiales</taxon>
        <taxon>Chromatiaceae</taxon>
        <taxon>Thiocapsa</taxon>
    </lineage>
</organism>
<feature type="region of interest" description="Disordered" evidence="5">
    <location>
        <begin position="197"/>
        <end position="217"/>
    </location>
</feature>
<sequence>MAQHDLPTLSLALGSGGARGIAHIGIIEWLTEQGYRISSISGSSMGALVGGIYAAGELETYKQWVCALSRGDVLRFVDLAFSGAGLIKGDRIIETLRAMVGEHAIEDLDMSYTAVATDLDRQREIWISQGPLFDAIRASIAVPGVFTPHPYRGLTLVDGGLLNPVPIAPTFRDFSDLTVAVNLNANTSRARVFVASAPGPNARTEEPKAPQADGGSADRLGYQDRIREFWEAIGENFTGREEDQVGIFDLTLRSFETMQNAIAAVKLAAYQPDIVIDVPRDACAAHEFHRATELIELGRRLAEEALGAHRARGSHQPHARDAPRA</sequence>
<dbReference type="Gene3D" id="3.40.1090.10">
    <property type="entry name" value="Cytosolic phospholipase A2 catalytic domain"/>
    <property type="match status" value="2"/>
</dbReference>
<protein>
    <submittedName>
        <fullName evidence="7">Serine protease</fullName>
    </submittedName>
</protein>
<keyword evidence="2 4" id="KW-0442">Lipid degradation</keyword>
<dbReference type="GO" id="GO:0016042">
    <property type="term" value="P:lipid catabolic process"/>
    <property type="evidence" value="ECO:0007669"/>
    <property type="project" value="UniProtKB-UniRule"/>
</dbReference>
<evidence type="ECO:0000259" key="6">
    <source>
        <dbReference type="PROSITE" id="PS51635"/>
    </source>
</evidence>
<dbReference type="SUPFAM" id="SSF52151">
    <property type="entry name" value="FabD/lysophospholipase-like"/>
    <property type="match status" value="1"/>
</dbReference>
<dbReference type="EMBL" id="NRSD01000010">
    <property type="protein sequence ID" value="MBK1645162.1"/>
    <property type="molecule type" value="Genomic_DNA"/>
</dbReference>
<name>A0A9X0WI45_9GAMM</name>
<dbReference type="GO" id="GO:0006508">
    <property type="term" value="P:proteolysis"/>
    <property type="evidence" value="ECO:0007669"/>
    <property type="project" value="UniProtKB-KW"/>
</dbReference>
<comment type="caution">
    <text evidence="4">Lacks conserved residue(s) required for the propagation of feature annotation.</text>
</comment>
<dbReference type="InterPro" id="IPR016035">
    <property type="entry name" value="Acyl_Trfase/lysoPLipase"/>
</dbReference>
<dbReference type="GO" id="GO:0008233">
    <property type="term" value="F:peptidase activity"/>
    <property type="evidence" value="ECO:0007669"/>
    <property type="project" value="UniProtKB-KW"/>
</dbReference>
<feature type="short sequence motif" description="DGA/G" evidence="4">
    <location>
        <begin position="158"/>
        <end position="160"/>
    </location>
</feature>
<dbReference type="PANTHER" id="PTHR14226">
    <property type="entry name" value="NEUROPATHY TARGET ESTERASE/SWISS CHEESE D.MELANOGASTER"/>
    <property type="match status" value="1"/>
</dbReference>
<dbReference type="InterPro" id="IPR002641">
    <property type="entry name" value="PNPLA_dom"/>
</dbReference>
<feature type="active site" description="Proton acceptor" evidence="4">
    <location>
        <position position="158"/>
    </location>
</feature>
<evidence type="ECO:0000256" key="4">
    <source>
        <dbReference type="PROSITE-ProRule" id="PRU01161"/>
    </source>
</evidence>
<proteinExistence type="predicted"/>
<feature type="domain" description="PNPLA" evidence="6">
    <location>
        <begin position="11"/>
        <end position="171"/>
    </location>
</feature>
<evidence type="ECO:0000256" key="1">
    <source>
        <dbReference type="ARBA" id="ARBA00022801"/>
    </source>
</evidence>